<evidence type="ECO:0008006" key="3">
    <source>
        <dbReference type="Google" id="ProtNLM"/>
    </source>
</evidence>
<dbReference type="EMBL" id="JBIUYY010000008">
    <property type="protein sequence ID" value="MFJ2823499.1"/>
    <property type="molecule type" value="Genomic_DNA"/>
</dbReference>
<dbReference type="RefSeq" id="WP_263407000.1">
    <property type="nucleotide sequence ID" value="NZ_BMTY01000010.1"/>
</dbReference>
<gene>
    <name evidence="1" type="ORF">ACIO7M_20610</name>
</gene>
<evidence type="ECO:0000313" key="1">
    <source>
        <dbReference type="EMBL" id="MFJ2823499.1"/>
    </source>
</evidence>
<accession>A0ABW8EJR0</accession>
<sequence length="42" mass="4574">MDNVTELFELDIVEIAAPVEDVQGAEAQAATGSWPFYCKTTI</sequence>
<proteinExistence type="predicted"/>
<name>A0ABW8EJR0_STRT5</name>
<reference evidence="1 2" key="1">
    <citation type="submission" date="2024-10" db="EMBL/GenBank/DDBJ databases">
        <title>The Natural Products Discovery Center: Release of the First 8490 Sequenced Strains for Exploring Actinobacteria Biosynthetic Diversity.</title>
        <authorList>
            <person name="Kalkreuter E."/>
            <person name="Kautsar S.A."/>
            <person name="Yang D."/>
            <person name="Bader C.D."/>
            <person name="Teijaro C.N."/>
            <person name="Fluegel L."/>
            <person name="Davis C.M."/>
            <person name="Simpson J.R."/>
            <person name="Lauterbach L."/>
            <person name="Steele A.D."/>
            <person name="Gui C."/>
            <person name="Meng S."/>
            <person name="Li G."/>
            <person name="Viehrig K."/>
            <person name="Ye F."/>
            <person name="Su P."/>
            <person name="Kiefer A.F."/>
            <person name="Nichols A."/>
            <person name="Cepeda A.J."/>
            <person name="Yan W."/>
            <person name="Fan B."/>
            <person name="Jiang Y."/>
            <person name="Adhikari A."/>
            <person name="Zheng C.-J."/>
            <person name="Schuster L."/>
            <person name="Cowan T.M."/>
            <person name="Smanski M.J."/>
            <person name="Chevrette M.G."/>
            <person name="De Carvalho L.P.S."/>
            <person name="Shen B."/>
        </authorList>
    </citation>
    <scope>NUCLEOTIDE SEQUENCE [LARGE SCALE GENOMIC DNA]</scope>
    <source>
        <strain evidence="1 2">NPDC087220</strain>
    </source>
</reference>
<comment type="caution">
    <text evidence="1">The sequence shown here is derived from an EMBL/GenBank/DDBJ whole genome shotgun (WGS) entry which is preliminary data.</text>
</comment>
<protein>
    <recommendedName>
        <fullName evidence="3">Thiocillin family RiPP</fullName>
    </recommendedName>
</protein>
<organism evidence="1 2">
    <name type="scientific">Streptomyces toxytricini</name>
    <name type="common">Actinomyces toxytricini</name>
    <dbReference type="NCBI Taxonomy" id="67369"/>
    <lineage>
        <taxon>Bacteria</taxon>
        <taxon>Bacillati</taxon>
        <taxon>Actinomycetota</taxon>
        <taxon>Actinomycetes</taxon>
        <taxon>Kitasatosporales</taxon>
        <taxon>Streptomycetaceae</taxon>
        <taxon>Streptomyces</taxon>
    </lineage>
</organism>
<dbReference type="Proteomes" id="UP001617351">
    <property type="component" value="Unassembled WGS sequence"/>
</dbReference>
<keyword evidence="2" id="KW-1185">Reference proteome</keyword>
<evidence type="ECO:0000313" key="2">
    <source>
        <dbReference type="Proteomes" id="UP001617351"/>
    </source>
</evidence>